<protein>
    <recommendedName>
        <fullName evidence="3">Cell surface lipoprotein</fullName>
    </recommendedName>
</protein>
<sequence>MTKKWLILITILMLAGVLVSGCADNAEDTVVEEEIEETVAEDVEEDVAPIGDGQDFAVRMEYYGMMKPSELELNRGDTIAWRNYKPQGTYVLVSDDGLFEDQEMDSNDAYSYTFTESGTYTFSVIDTPDMTLTVTVN</sequence>
<name>A0A1I4SV80_9EURY</name>
<dbReference type="PANTHER" id="PTHR36507">
    <property type="entry name" value="BLL1555 PROTEIN"/>
    <property type="match status" value="1"/>
</dbReference>
<dbReference type="Proteomes" id="UP000198535">
    <property type="component" value="Unassembled WGS sequence"/>
</dbReference>
<organism evidence="1 2">
    <name type="scientific">Methanolobus profundi</name>
    <dbReference type="NCBI Taxonomy" id="487685"/>
    <lineage>
        <taxon>Archaea</taxon>
        <taxon>Methanobacteriati</taxon>
        <taxon>Methanobacteriota</taxon>
        <taxon>Stenosarchaea group</taxon>
        <taxon>Methanomicrobia</taxon>
        <taxon>Methanosarcinales</taxon>
        <taxon>Methanosarcinaceae</taxon>
        <taxon>Methanolobus</taxon>
    </lineage>
</organism>
<dbReference type="SUPFAM" id="SSF49503">
    <property type="entry name" value="Cupredoxins"/>
    <property type="match status" value="1"/>
</dbReference>
<dbReference type="PROSITE" id="PS51257">
    <property type="entry name" value="PROKAR_LIPOPROTEIN"/>
    <property type="match status" value="1"/>
</dbReference>
<dbReference type="InterPro" id="IPR052721">
    <property type="entry name" value="ET_Amicyanin"/>
</dbReference>
<evidence type="ECO:0008006" key="3">
    <source>
        <dbReference type="Google" id="ProtNLM"/>
    </source>
</evidence>
<accession>A0A1I4SV80</accession>
<evidence type="ECO:0000313" key="1">
    <source>
        <dbReference type="EMBL" id="SFM68438.1"/>
    </source>
</evidence>
<reference evidence="2" key="1">
    <citation type="submission" date="2016-10" db="EMBL/GenBank/DDBJ databases">
        <authorList>
            <person name="Varghese N."/>
            <person name="Submissions S."/>
        </authorList>
    </citation>
    <scope>NUCLEOTIDE SEQUENCE [LARGE SCALE GENOMIC DNA]</scope>
    <source>
        <strain evidence="2">Mob M</strain>
    </source>
</reference>
<proteinExistence type="predicted"/>
<dbReference type="STRING" id="487685.SAMN04488696_2037"/>
<dbReference type="EMBL" id="FOUJ01000004">
    <property type="protein sequence ID" value="SFM68438.1"/>
    <property type="molecule type" value="Genomic_DNA"/>
</dbReference>
<dbReference type="RefSeq" id="WP_091936564.1">
    <property type="nucleotide sequence ID" value="NZ_FOUJ01000004.1"/>
</dbReference>
<dbReference type="PANTHER" id="PTHR36507:SF1">
    <property type="entry name" value="BLL1555 PROTEIN"/>
    <property type="match status" value="1"/>
</dbReference>
<evidence type="ECO:0000313" key="2">
    <source>
        <dbReference type="Proteomes" id="UP000198535"/>
    </source>
</evidence>
<dbReference type="Gene3D" id="2.60.40.420">
    <property type="entry name" value="Cupredoxins - blue copper proteins"/>
    <property type="match status" value="1"/>
</dbReference>
<dbReference type="OrthoDB" id="137625at2157"/>
<dbReference type="AlphaFoldDB" id="A0A1I4SV80"/>
<dbReference type="InterPro" id="IPR008972">
    <property type="entry name" value="Cupredoxin"/>
</dbReference>
<keyword evidence="2" id="KW-1185">Reference proteome</keyword>
<gene>
    <name evidence="1" type="ORF">SAMN04488696_2037</name>
</gene>